<evidence type="ECO:0000313" key="7">
    <source>
        <dbReference type="EMBL" id="MXO75054.1"/>
    </source>
</evidence>
<evidence type="ECO:0000256" key="3">
    <source>
        <dbReference type="PIRSR" id="PIRSR603782-1"/>
    </source>
</evidence>
<dbReference type="SUPFAM" id="SSF52833">
    <property type="entry name" value="Thioredoxin-like"/>
    <property type="match status" value="1"/>
</dbReference>
<dbReference type="PANTHER" id="PTHR12151:SF25">
    <property type="entry name" value="LINALOOL DEHYDRATASE_ISOMERASE DOMAIN-CONTAINING PROTEIN"/>
    <property type="match status" value="1"/>
</dbReference>
<gene>
    <name evidence="7" type="ORF">GRI40_07480</name>
</gene>
<comment type="caution">
    <text evidence="7">The sequence shown here is derived from an EMBL/GenBank/DDBJ whole genome shotgun (WGS) entry which is preliminary data.</text>
</comment>
<keyword evidence="5" id="KW-0732">Signal</keyword>
<evidence type="ECO:0000259" key="6">
    <source>
        <dbReference type="PROSITE" id="PS51352"/>
    </source>
</evidence>
<dbReference type="OrthoDB" id="9790194at2"/>
<organism evidence="7 8">
    <name type="scientific">Tsuneonella aeria</name>
    <dbReference type="NCBI Taxonomy" id="1837929"/>
    <lineage>
        <taxon>Bacteria</taxon>
        <taxon>Pseudomonadati</taxon>
        <taxon>Pseudomonadota</taxon>
        <taxon>Alphaproteobacteria</taxon>
        <taxon>Sphingomonadales</taxon>
        <taxon>Erythrobacteraceae</taxon>
        <taxon>Tsuneonella</taxon>
    </lineage>
</organism>
<evidence type="ECO:0000313" key="8">
    <source>
        <dbReference type="Proteomes" id="UP000439522"/>
    </source>
</evidence>
<feature type="disulfide bond" description="Redox-active" evidence="4">
    <location>
        <begin position="70"/>
        <end position="74"/>
    </location>
</feature>
<feature type="signal peptide" evidence="5">
    <location>
        <begin position="1"/>
        <end position="25"/>
    </location>
</feature>
<dbReference type="PANTHER" id="PTHR12151">
    <property type="entry name" value="ELECTRON TRANSPORT PROTIN SCO1/SENC FAMILY MEMBER"/>
    <property type="match status" value="1"/>
</dbReference>
<feature type="binding site" evidence="3">
    <location>
        <position position="74"/>
    </location>
    <ligand>
        <name>Cu cation</name>
        <dbReference type="ChEBI" id="CHEBI:23378"/>
    </ligand>
</feature>
<reference evidence="7 8" key="1">
    <citation type="submission" date="2019-12" db="EMBL/GenBank/DDBJ databases">
        <title>Genomic-based taxomic classification of the family Erythrobacteraceae.</title>
        <authorList>
            <person name="Xu L."/>
        </authorList>
    </citation>
    <scope>NUCLEOTIDE SEQUENCE [LARGE SCALE GENOMIC DNA]</scope>
    <source>
        <strain evidence="7 8">100921-2</strain>
    </source>
</reference>
<evidence type="ECO:0000256" key="2">
    <source>
        <dbReference type="ARBA" id="ARBA00023008"/>
    </source>
</evidence>
<dbReference type="PROSITE" id="PS51257">
    <property type="entry name" value="PROKAR_LIPOPROTEIN"/>
    <property type="match status" value="1"/>
</dbReference>
<keyword evidence="4" id="KW-1015">Disulfide bond</keyword>
<dbReference type="FunFam" id="3.40.30.10:FF:000013">
    <property type="entry name" value="Blast:Protein SCO1 homolog, mitochondrial"/>
    <property type="match status" value="1"/>
</dbReference>
<protein>
    <submittedName>
        <fullName evidence="7">SCO family protein</fullName>
    </submittedName>
</protein>
<dbReference type="InterPro" id="IPR003782">
    <property type="entry name" value="SCO1/SenC"/>
</dbReference>
<dbReference type="AlphaFoldDB" id="A0A6I4TE37"/>
<dbReference type="InterPro" id="IPR036249">
    <property type="entry name" value="Thioredoxin-like_sf"/>
</dbReference>
<dbReference type="GO" id="GO:0046872">
    <property type="term" value="F:metal ion binding"/>
    <property type="evidence" value="ECO:0007669"/>
    <property type="project" value="UniProtKB-KW"/>
</dbReference>
<feature type="binding site" evidence="3">
    <location>
        <position position="163"/>
    </location>
    <ligand>
        <name>Cu cation</name>
        <dbReference type="ChEBI" id="CHEBI:23378"/>
    </ligand>
</feature>
<evidence type="ECO:0000256" key="1">
    <source>
        <dbReference type="ARBA" id="ARBA00010996"/>
    </source>
</evidence>
<dbReference type="EMBL" id="WTZA01000001">
    <property type="protein sequence ID" value="MXO75054.1"/>
    <property type="molecule type" value="Genomic_DNA"/>
</dbReference>
<accession>A0A6I4TE37</accession>
<feature type="binding site" evidence="3">
    <location>
        <position position="70"/>
    </location>
    <ligand>
        <name>Cu cation</name>
        <dbReference type="ChEBI" id="CHEBI:23378"/>
    </ligand>
</feature>
<dbReference type="CDD" id="cd02968">
    <property type="entry name" value="SCO"/>
    <property type="match status" value="1"/>
</dbReference>
<dbReference type="PROSITE" id="PS51352">
    <property type="entry name" value="THIOREDOXIN_2"/>
    <property type="match status" value="1"/>
</dbReference>
<comment type="similarity">
    <text evidence="1">Belongs to the SCO1/2 family.</text>
</comment>
<evidence type="ECO:0000256" key="5">
    <source>
        <dbReference type="SAM" id="SignalP"/>
    </source>
</evidence>
<feature type="domain" description="Thioredoxin" evidence="6">
    <location>
        <begin position="32"/>
        <end position="198"/>
    </location>
</feature>
<name>A0A6I4TE37_9SPHN</name>
<keyword evidence="8" id="KW-1185">Reference proteome</keyword>
<keyword evidence="3" id="KW-0479">Metal-binding</keyword>
<sequence length="198" mass="21144">MPRLLVIAISIAAAAAVAACNPAQGAMEEPPLAGAAIGGPFTLTDQNGKARTWDDFRGRYAAVYFGYTYCPDICPTDVQRTAQGLRRFQAESPELAEKVQQIFVSVDPARDTPQVLQEFTSAFGPDIVGLTGTPEQIDAAAKAFKVFHGKGKVEEGGAYLVDHSNITYLFDPSGKPLATLPTDQGAEAVAQELAKWVR</sequence>
<evidence type="ECO:0000256" key="4">
    <source>
        <dbReference type="PIRSR" id="PIRSR603782-2"/>
    </source>
</evidence>
<proteinExistence type="inferred from homology"/>
<keyword evidence="2 3" id="KW-0186">Copper</keyword>
<dbReference type="InterPro" id="IPR013766">
    <property type="entry name" value="Thioredoxin_domain"/>
</dbReference>
<feature type="chain" id="PRO_5026190288" evidence="5">
    <location>
        <begin position="26"/>
        <end position="198"/>
    </location>
</feature>
<dbReference type="Proteomes" id="UP000439522">
    <property type="component" value="Unassembled WGS sequence"/>
</dbReference>
<dbReference type="Gene3D" id="3.40.30.10">
    <property type="entry name" value="Glutaredoxin"/>
    <property type="match status" value="1"/>
</dbReference>
<dbReference type="Pfam" id="PF02630">
    <property type="entry name" value="SCO1-SenC"/>
    <property type="match status" value="1"/>
</dbReference>